<dbReference type="EMBL" id="BJXU01000094">
    <property type="protein sequence ID" value="GEN24541.1"/>
    <property type="molecule type" value="Genomic_DNA"/>
</dbReference>
<dbReference type="SUPFAM" id="SSF160443">
    <property type="entry name" value="SMR domain-like"/>
    <property type="match status" value="1"/>
</dbReference>
<dbReference type="InterPro" id="IPR036063">
    <property type="entry name" value="Smr_dom_sf"/>
</dbReference>
<dbReference type="Proteomes" id="UP000321726">
    <property type="component" value="Unassembled WGS sequence"/>
</dbReference>
<keyword evidence="3" id="KW-0378">Hydrolase</keyword>
<dbReference type="EMBL" id="FRCA01000009">
    <property type="protein sequence ID" value="SHM54537.1"/>
    <property type="molecule type" value="Genomic_DNA"/>
</dbReference>
<name>A0A1M7JPS3_9GAMM</name>
<dbReference type="RefSeq" id="WP_073436264.1">
    <property type="nucleotide sequence ID" value="NZ_BJXU01000094.1"/>
</dbReference>
<organism evidence="3 4">
    <name type="scientific">Halomonas cupida</name>
    <dbReference type="NCBI Taxonomy" id="44933"/>
    <lineage>
        <taxon>Bacteria</taxon>
        <taxon>Pseudomonadati</taxon>
        <taxon>Pseudomonadota</taxon>
        <taxon>Gammaproteobacteria</taxon>
        <taxon>Oceanospirillales</taxon>
        <taxon>Halomonadaceae</taxon>
        <taxon>Halomonas</taxon>
    </lineage>
</organism>
<evidence type="ECO:0000313" key="2">
    <source>
        <dbReference type="EMBL" id="GEN24541.1"/>
    </source>
</evidence>
<reference evidence="2 5" key="2">
    <citation type="submission" date="2019-07" db="EMBL/GenBank/DDBJ databases">
        <title>Whole genome shotgun sequence of Halomonas cupida NBRC 102219.</title>
        <authorList>
            <person name="Hosoyama A."/>
            <person name="Uohara A."/>
            <person name="Ohji S."/>
            <person name="Ichikawa N."/>
        </authorList>
    </citation>
    <scope>NUCLEOTIDE SEQUENCE [LARGE SCALE GENOMIC DNA]</scope>
    <source>
        <strain evidence="2 5">NBRC 102219</strain>
    </source>
</reference>
<dbReference type="PROSITE" id="PS50828">
    <property type="entry name" value="SMR"/>
    <property type="match status" value="1"/>
</dbReference>
<protein>
    <submittedName>
        <fullName evidence="2">DNA endonuclease SmrA</fullName>
    </submittedName>
    <submittedName>
        <fullName evidence="3">DNA-nicking endonuclease, Smr domain</fullName>
    </submittedName>
</protein>
<keyword evidence="3" id="KW-0255">Endonuclease</keyword>
<dbReference type="Proteomes" id="UP000184123">
    <property type="component" value="Unassembled WGS sequence"/>
</dbReference>
<evidence type="ECO:0000313" key="4">
    <source>
        <dbReference type="Proteomes" id="UP000184123"/>
    </source>
</evidence>
<sequence>MTQGCHEDVDFRALMGDVRPLKQERNRADVGHHRSAPSESQLVRRQYALAGEEGLDTLSDEFIDLVPPFDPLEYRRDGIQTGVVERLRQGGYPMQASLHLLRRPLQECRRELPAFIRDAYAADLRSVLIIHGRGREIDSPPNVLRSCLARWLTLLDEVQAYASAQERDGGLGATWVMLRKSERARANNRERQQKRRG</sequence>
<dbReference type="InterPro" id="IPR002625">
    <property type="entry name" value="Smr_dom"/>
</dbReference>
<dbReference type="OrthoDB" id="9808881at2"/>
<reference evidence="3 4" key="1">
    <citation type="submission" date="2016-11" db="EMBL/GenBank/DDBJ databases">
        <authorList>
            <person name="Jaros S."/>
            <person name="Januszkiewicz K."/>
            <person name="Wedrychowicz H."/>
        </authorList>
    </citation>
    <scope>NUCLEOTIDE SEQUENCE [LARGE SCALE GENOMIC DNA]</scope>
    <source>
        <strain evidence="3 4">DSM 4740</strain>
    </source>
</reference>
<dbReference type="PANTHER" id="PTHR35562:SF2">
    <property type="entry name" value="DNA ENDONUCLEASE SMRA-RELATED"/>
    <property type="match status" value="1"/>
</dbReference>
<evidence type="ECO:0000259" key="1">
    <source>
        <dbReference type="PROSITE" id="PS50828"/>
    </source>
</evidence>
<dbReference type="SMART" id="SM00463">
    <property type="entry name" value="SMR"/>
    <property type="match status" value="1"/>
</dbReference>
<dbReference type="STRING" id="44933.SAMN05660971_03246"/>
<accession>A0A1M7JPS3</accession>
<dbReference type="NCBIfam" id="NF033154">
    <property type="entry name" value="endonuc_SmrA"/>
    <property type="match status" value="1"/>
</dbReference>
<dbReference type="InterPro" id="IPR047688">
    <property type="entry name" value="Endonuc_SmrA"/>
</dbReference>
<dbReference type="GO" id="GO:0004520">
    <property type="term" value="F:DNA endonuclease activity"/>
    <property type="evidence" value="ECO:0007669"/>
    <property type="project" value="TreeGrafter"/>
</dbReference>
<evidence type="ECO:0000313" key="5">
    <source>
        <dbReference type="Proteomes" id="UP000321726"/>
    </source>
</evidence>
<dbReference type="Gene3D" id="3.30.1370.110">
    <property type="match status" value="1"/>
</dbReference>
<keyword evidence="3" id="KW-0540">Nuclease</keyword>
<keyword evidence="5" id="KW-1185">Reference proteome</keyword>
<feature type="domain" description="Smr" evidence="1">
    <location>
        <begin position="98"/>
        <end position="179"/>
    </location>
</feature>
<evidence type="ECO:0000313" key="3">
    <source>
        <dbReference type="EMBL" id="SHM54537.1"/>
    </source>
</evidence>
<gene>
    <name evidence="2" type="primary">ydaL</name>
    <name evidence="2" type="ORF">HCU01_24900</name>
    <name evidence="3" type="ORF">SAMN05660971_03246</name>
</gene>
<dbReference type="Pfam" id="PF01713">
    <property type="entry name" value="Smr"/>
    <property type="match status" value="1"/>
</dbReference>
<dbReference type="AlphaFoldDB" id="A0A1M7JPS3"/>
<dbReference type="PANTHER" id="PTHR35562">
    <property type="entry name" value="DNA ENDONUCLEASE SMRA-RELATED"/>
    <property type="match status" value="1"/>
</dbReference>
<proteinExistence type="predicted"/>